<dbReference type="EMBL" id="JAVREO010000025">
    <property type="protein sequence ID" value="MDT0270251.1"/>
    <property type="molecule type" value="Genomic_DNA"/>
</dbReference>
<feature type="transmembrane region" description="Helical" evidence="1">
    <location>
        <begin position="366"/>
        <end position="387"/>
    </location>
</feature>
<keyword evidence="1" id="KW-0812">Transmembrane</keyword>
<evidence type="ECO:0008006" key="4">
    <source>
        <dbReference type="Google" id="ProtNLM"/>
    </source>
</evidence>
<dbReference type="RefSeq" id="WP_311670331.1">
    <property type="nucleotide sequence ID" value="NZ_JAVREO010000025.1"/>
</dbReference>
<dbReference type="Proteomes" id="UP001183410">
    <property type="component" value="Unassembled WGS sequence"/>
</dbReference>
<keyword evidence="1" id="KW-0472">Membrane</keyword>
<evidence type="ECO:0000256" key="1">
    <source>
        <dbReference type="SAM" id="Phobius"/>
    </source>
</evidence>
<keyword evidence="3" id="KW-1185">Reference proteome</keyword>
<keyword evidence="1" id="KW-1133">Transmembrane helix</keyword>
<feature type="transmembrane region" description="Helical" evidence="1">
    <location>
        <begin position="36"/>
        <end position="56"/>
    </location>
</feature>
<comment type="caution">
    <text evidence="2">The sequence shown here is derived from an EMBL/GenBank/DDBJ whole genome shotgun (WGS) entry which is preliminary data.</text>
</comment>
<evidence type="ECO:0000313" key="2">
    <source>
        <dbReference type="EMBL" id="MDT0270251.1"/>
    </source>
</evidence>
<reference evidence="3" key="1">
    <citation type="submission" date="2023-07" db="EMBL/GenBank/DDBJ databases">
        <title>30 novel species of actinomycetes from the DSMZ collection.</title>
        <authorList>
            <person name="Nouioui I."/>
        </authorList>
    </citation>
    <scope>NUCLEOTIDE SEQUENCE [LARGE SCALE GENOMIC DNA]</scope>
    <source>
        <strain evidence="3">DSM 44915</strain>
    </source>
</reference>
<sequence length="660" mass="68559">MALLDELLVAIGLDASGLTDGAQGAADDVERSLGGIAAAAAGAAVAGGFIMGMSAAMDIDSVTTRLEDQLGLTSAEAEQAGSIAGEVYSAGFGESLVGVGDSVSAVISSVEDMGEATDAELIQMTKSAETLADRFQFDVADSAQAAGALIKSGLADNGVEAFDLLAAAAQRVPAQMREELPVLTNEYATFFEQLGFSGPQAMGLLAEAAQNPLYELDKVADALKEFSLRLADTEAASEPLEQLGLDIAEIQELVNQGRGTEAFDQVVAALRGVEDQTERTMLQAELFGGPGEDMGDTLLDISAAGADARTGLDDAAGAAADMVDNMEASPAQQMDAAIRTLQMTLGTALLPVLQLASGFFAQNQGLISALAPGVLILVAAIAAWVAIQWLLNFALTANPIGLVVVAIGLLVAAIVYIATQTTIFQDIWKAMCDGIVAAWNWCVDLVKAGFELAKNIFLNWPGPGLLIKHFDTIKGAVRNVVNFFTSTFRSGINTATEIWNGLRGLPGKVWNWFSDLGSDIGDGIAGGFRSGINEIISGWNGLSFTLPRVDLGPLGSIGGGTLHTPNIPYLAAGGVTTGPTLAMIGEGPEDEAVLPLSRLDSMLRSVAAPVRRAGDGQQPQRVVLELDFSGADDDMVRLFRRAVRVRGGNVQTVLGGGSRA</sequence>
<feature type="transmembrane region" description="Helical" evidence="1">
    <location>
        <begin position="399"/>
        <end position="419"/>
    </location>
</feature>
<gene>
    <name evidence="2" type="ORF">RM844_28670</name>
</gene>
<name>A0ABU2JZ22_9ACTN</name>
<proteinExistence type="predicted"/>
<protein>
    <recommendedName>
        <fullName evidence="4">Phage tail tape measure protein domain-containing protein</fullName>
    </recommendedName>
</protein>
<accession>A0ABU2JZ22</accession>
<organism evidence="2 3">
    <name type="scientific">Streptomyces chisholmiae</name>
    <dbReference type="NCBI Taxonomy" id="3075540"/>
    <lineage>
        <taxon>Bacteria</taxon>
        <taxon>Bacillati</taxon>
        <taxon>Actinomycetota</taxon>
        <taxon>Actinomycetes</taxon>
        <taxon>Kitasatosporales</taxon>
        <taxon>Streptomycetaceae</taxon>
        <taxon>Streptomyces</taxon>
    </lineage>
</organism>
<evidence type="ECO:0000313" key="3">
    <source>
        <dbReference type="Proteomes" id="UP001183410"/>
    </source>
</evidence>